<keyword evidence="7" id="KW-1185">Reference proteome</keyword>
<evidence type="ECO:0000313" key="7">
    <source>
        <dbReference type="Proteomes" id="UP000199318"/>
    </source>
</evidence>
<feature type="domain" description="ABC transporter" evidence="5">
    <location>
        <begin position="6"/>
        <end position="235"/>
    </location>
</feature>
<evidence type="ECO:0000313" key="6">
    <source>
        <dbReference type="EMBL" id="SES37304.1"/>
    </source>
</evidence>
<sequence length="319" mass="35482">MSDVVLDIQSLTKTVEKNKSIVEDVSFQVKKGEILGLLGPNGAGKTTTIRMIVGLIKKSAGTVWIHGHDMDEHGKSCNEQIGAIVENPAFYDYMTGWKNLQQHARMASQPVSSTRMEEIVQLVQLDDAIYDKVKKYSLGMKQRLGVAQALLHQPALLILDEPTNGLDPKGIRELRDYLRNLAEDGISTLVSSHLLSEMQLMCDRVVIMENGRLIDETVIGELNNAERAKPNAVAFHIDSKQKKQAKTVAGTLADVEILDGEHDDTLLLHVRAEQIPAVNKQFVESGIDVYAIEHKKTSLEEKFLSLTAEDETMQTREVQ</sequence>
<accession>A0A1H9WTZ7</accession>
<dbReference type="GO" id="GO:0005524">
    <property type="term" value="F:ATP binding"/>
    <property type="evidence" value="ECO:0007669"/>
    <property type="project" value="UniProtKB-KW"/>
</dbReference>
<dbReference type="InterPro" id="IPR003439">
    <property type="entry name" value="ABC_transporter-like_ATP-bd"/>
</dbReference>
<protein>
    <submittedName>
        <fullName evidence="6">ABC-2 type transport system ATP-binding protein</fullName>
    </submittedName>
</protein>
<dbReference type="OrthoDB" id="9804819at2"/>
<reference evidence="7" key="1">
    <citation type="submission" date="2016-10" db="EMBL/GenBank/DDBJ databases">
        <authorList>
            <person name="de Groot N.N."/>
        </authorList>
    </citation>
    <scope>NUCLEOTIDE SEQUENCE [LARGE SCALE GENOMIC DNA]</scope>
    <source>
        <strain evidence="7">10nlg</strain>
    </source>
</reference>
<dbReference type="SUPFAM" id="SSF52540">
    <property type="entry name" value="P-loop containing nucleoside triphosphate hydrolases"/>
    <property type="match status" value="1"/>
</dbReference>
<dbReference type="EMBL" id="FOGV01000048">
    <property type="protein sequence ID" value="SES37304.1"/>
    <property type="molecule type" value="Genomic_DNA"/>
</dbReference>
<evidence type="ECO:0000256" key="1">
    <source>
        <dbReference type="ARBA" id="ARBA00005417"/>
    </source>
</evidence>
<dbReference type="STRING" id="1464123.SAMN05444126_1485"/>
<dbReference type="GO" id="GO:0016887">
    <property type="term" value="F:ATP hydrolysis activity"/>
    <property type="evidence" value="ECO:0007669"/>
    <property type="project" value="InterPro"/>
</dbReference>
<gene>
    <name evidence="6" type="ORF">SAMN05444126_1485</name>
</gene>
<dbReference type="InterPro" id="IPR017871">
    <property type="entry name" value="ABC_transporter-like_CS"/>
</dbReference>
<evidence type="ECO:0000259" key="5">
    <source>
        <dbReference type="PROSITE" id="PS50893"/>
    </source>
</evidence>
<dbReference type="InterPro" id="IPR027417">
    <property type="entry name" value="P-loop_NTPase"/>
</dbReference>
<dbReference type="PANTHER" id="PTHR43335:SF4">
    <property type="entry name" value="ABC TRANSPORTER, ATP-BINDING PROTEIN"/>
    <property type="match status" value="1"/>
</dbReference>
<dbReference type="PROSITE" id="PS50893">
    <property type="entry name" value="ABC_TRANSPORTER_2"/>
    <property type="match status" value="1"/>
</dbReference>
<comment type="similarity">
    <text evidence="1">Belongs to the ABC transporter superfamily.</text>
</comment>
<proteinExistence type="inferred from homology"/>
<comment type="caution">
    <text evidence="6">The sequence shown here is derived from an EMBL/GenBank/DDBJ whole genome shotgun (WGS) entry which is preliminary data.</text>
</comment>
<dbReference type="Gene3D" id="3.40.50.300">
    <property type="entry name" value="P-loop containing nucleotide triphosphate hydrolases"/>
    <property type="match status" value="1"/>
</dbReference>
<dbReference type="PANTHER" id="PTHR43335">
    <property type="entry name" value="ABC TRANSPORTER, ATP-BINDING PROTEIN"/>
    <property type="match status" value="1"/>
</dbReference>
<dbReference type="Pfam" id="PF00005">
    <property type="entry name" value="ABC_tran"/>
    <property type="match status" value="1"/>
</dbReference>
<evidence type="ECO:0000256" key="4">
    <source>
        <dbReference type="ARBA" id="ARBA00022840"/>
    </source>
</evidence>
<evidence type="ECO:0000256" key="3">
    <source>
        <dbReference type="ARBA" id="ARBA00022741"/>
    </source>
</evidence>
<name>A0A1H9WTZ7_9BACI</name>
<keyword evidence="2" id="KW-0813">Transport</keyword>
<dbReference type="Proteomes" id="UP000199318">
    <property type="component" value="Unassembled WGS sequence"/>
</dbReference>
<dbReference type="PROSITE" id="PS00211">
    <property type="entry name" value="ABC_TRANSPORTER_1"/>
    <property type="match status" value="1"/>
</dbReference>
<organism evidence="6 7">
    <name type="scientific">Salisediminibacterium halotolerans</name>
    <dbReference type="NCBI Taxonomy" id="517425"/>
    <lineage>
        <taxon>Bacteria</taxon>
        <taxon>Bacillati</taxon>
        <taxon>Bacillota</taxon>
        <taxon>Bacilli</taxon>
        <taxon>Bacillales</taxon>
        <taxon>Bacillaceae</taxon>
        <taxon>Salisediminibacterium</taxon>
    </lineage>
</organism>
<dbReference type="SMART" id="SM00382">
    <property type="entry name" value="AAA"/>
    <property type="match status" value="1"/>
</dbReference>
<dbReference type="AlphaFoldDB" id="A0A1H9WTZ7"/>
<dbReference type="RefSeq" id="WP_093075311.1">
    <property type="nucleotide sequence ID" value="NZ_FOGV01000048.1"/>
</dbReference>
<dbReference type="InterPro" id="IPR003593">
    <property type="entry name" value="AAA+_ATPase"/>
</dbReference>
<keyword evidence="4 6" id="KW-0067">ATP-binding</keyword>
<evidence type="ECO:0000256" key="2">
    <source>
        <dbReference type="ARBA" id="ARBA00022448"/>
    </source>
</evidence>
<keyword evidence="3" id="KW-0547">Nucleotide-binding</keyword>